<name>A0A0F8YCG8_9ZZZZ</name>
<evidence type="ECO:0000313" key="2">
    <source>
        <dbReference type="EMBL" id="KKK71365.1"/>
    </source>
</evidence>
<sequence>NPYFTRGFFPLLTVASLAAIVVSWVVA</sequence>
<feature type="transmembrane region" description="Helical" evidence="1">
    <location>
        <begin position="7"/>
        <end position="26"/>
    </location>
</feature>
<dbReference type="EMBL" id="LAZR01057773">
    <property type="protein sequence ID" value="KKK71365.1"/>
    <property type="molecule type" value="Genomic_DNA"/>
</dbReference>
<proteinExistence type="predicted"/>
<accession>A0A0F8YCG8</accession>
<comment type="caution">
    <text evidence="2">The sequence shown here is derived from an EMBL/GenBank/DDBJ whole genome shotgun (WGS) entry which is preliminary data.</text>
</comment>
<keyword evidence="1" id="KW-0472">Membrane</keyword>
<dbReference type="AlphaFoldDB" id="A0A0F8YCG8"/>
<evidence type="ECO:0000256" key="1">
    <source>
        <dbReference type="SAM" id="Phobius"/>
    </source>
</evidence>
<keyword evidence="1" id="KW-1133">Transmembrane helix</keyword>
<feature type="non-terminal residue" evidence="2">
    <location>
        <position position="1"/>
    </location>
</feature>
<organism evidence="2">
    <name type="scientific">marine sediment metagenome</name>
    <dbReference type="NCBI Taxonomy" id="412755"/>
    <lineage>
        <taxon>unclassified sequences</taxon>
        <taxon>metagenomes</taxon>
        <taxon>ecological metagenomes</taxon>
    </lineage>
</organism>
<gene>
    <name evidence="2" type="ORF">LCGC14_2914600</name>
</gene>
<protein>
    <submittedName>
        <fullName evidence="2">Uncharacterized protein</fullName>
    </submittedName>
</protein>
<keyword evidence="1" id="KW-0812">Transmembrane</keyword>
<reference evidence="2" key="1">
    <citation type="journal article" date="2015" name="Nature">
        <title>Complex archaea that bridge the gap between prokaryotes and eukaryotes.</title>
        <authorList>
            <person name="Spang A."/>
            <person name="Saw J.H."/>
            <person name="Jorgensen S.L."/>
            <person name="Zaremba-Niedzwiedzka K."/>
            <person name="Martijn J."/>
            <person name="Lind A.E."/>
            <person name="van Eijk R."/>
            <person name="Schleper C."/>
            <person name="Guy L."/>
            <person name="Ettema T.J."/>
        </authorList>
    </citation>
    <scope>NUCLEOTIDE SEQUENCE</scope>
</reference>